<evidence type="ECO:0000256" key="1">
    <source>
        <dbReference type="ARBA" id="ARBA00004613"/>
    </source>
</evidence>
<evidence type="ECO:0000313" key="7">
    <source>
        <dbReference type="Proteomes" id="UP001652642"/>
    </source>
</evidence>
<dbReference type="InterPro" id="IPR050392">
    <property type="entry name" value="Collagen/C1q_domain"/>
</dbReference>
<dbReference type="GO" id="GO:0005576">
    <property type="term" value="C:extracellular region"/>
    <property type="evidence" value="ECO:0007669"/>
    <property type="project" value="UniProtKB-SubCell"/>
</dbReference>
<evidence type="ECO:0000313" key="8">
    <source>
        <dbReference type="RefSeq" id="XP_020643398.2"/>
    </source>
</evidence>
<reference evidence="8" key="1">
    <citation type="submission" date="2025-08" db="UniProtKB">
        <authorList>
            <consortium name="RefSeq"/>
        </authorList>
    </citation>
    <scope>IDENTIFICATION</scope>
</reference>
<keyword evidence="2" id="KW-0964">Secreted</keyword>
<organism evidence="7 8">
    <name type="scientific">Pogona vitticeps</name>
    <name type="common">central bearded dragon</name>
    <dbReference type="NCBI Taxonomy" id="103695"/>
    <lineage>
        <taxon>Eukaryota</taxon>
        <taxon>Metazoa</taxon>
        <taxon>Chordata</taxon>
        <taxon>Craniata</taxon>
        <taxon>Vertebrata</taxon>
        <taxon>Euteleostomi</taxon>
        <taxon>Lepidosauria</taxon>
        <taxon>Squamata</taxon>
        <taxon>Bifurcata</taxon>
        <taxon>Unidentata</taxon>
        <taxon>Episquamata</taxon>
        <taxon>Toxicofera</taxon>
        <taxon>Iguania</taxon>
        <taxon>Acrodonta</taxon>
        <taxon>Agamidae</taxon>
        <taxon>Amphibolurinae</taxon>
        <taxon>Pogona</taxon>
    </lineage>
</organism>
<protein>
    <submittedName>
        <fullName evidence="8">Complement C1q tumor necrosis factor-related protein 6 isoform X1</fullName>
    </submittedName>
</protein>
<feature type="domain" description="C1q" evidence="6">
    <location>
        <begin position="163"/>
        <end position="302"/>
    </location>
</feature>
<dbReference type="InterPro" id="IPR001073">
    <property type="entry name" value="C1q_dom"/>
</dbReference>
<dbReference type="PRINTS" id="PR00007">
    <property type="entry name" value="COMPLEMNTC1Q"/>
</dbReference>
<dbReference type="PANTHER" id="PTHR15427">
    <property type="entry name" value="EMILIN ELASTIN MICROFIBRIL INTERFACE-LOCATED PROTEIN ELASTIN MICROFIBRIL INTERFACER"/>
    <property type="match status" value="1"/>
</dbReference>
<dbReference type="Proteomes" id="UP001652642">
    <property type="component" value="Chromosome 5"/>
</dbReference>
<dbReference type="InterPro" id="IPR008983">
    <property type="entry name" value="Tumour_necrosis_fac-like_dom"/>
</dbReference>
<evidence type="ECO:0000256" key="4">
    <source>
        <dbReference type="ARBA" id="ARBA00023119"/>
    </source>
</evidence>
<accession>A0A6J0T7P8</accession>
<dbReference type="Pfam" id="PF01391">
    <property type="entry name" value="Collagen"/>
    <property type="match status" value="1"/>
</dbReference>
<evidence type="ECO:0000256" key="2">
    <source>
        <dbReference type="ARBA" id="ARBA00022525"/>
    </source>
</evidence>
<dbReference type="SUPFAM" id="SSF49842">
    <property type="entry name" value="TNF-like"/>
    <property type="match status" value="1"/>
</dbReference>
<dbReference type="PANTHER" id="PTHR15427:SF52">
    <property type="entry name" value="C1Q DOMAIN-CONTAINING PROTEIN"/>
    <property type="match status" value="1"/>
</dbReference>
<dbReference type="CTD" id="114904"/>
<comment type="subcellular location">
    <subcellularLocation>
        <location evidence="1">Secreted</location>
    </subcellularLocation>
</comment>
<sequence length="302" mass="33925">MFCLQSRFANCPRGTEREGFAPSPGGQKDILRNSSQLMMETRWLRLPLAFVILRLFVIGAPTDESGAQDMTTPLSGCKRCCDSVDAPGSSAEVGPNANGPHSLPYRMPEVRPYINITILKGDKGDRGEPGLPGKWGKEGPPGERGAQGPKGSKGQMGAPGDPCKHQYAAFSVGRKKALHSSEGYQALIFDTVFVNLYSHFDMFKGKFYCYVAGLYFFSLNVHTWNFKETYMHVMRNDQEEVILYAQPSDRSIMQSQSLMLELRENDEVWVRLYKRERDNAIYSDDVDIYITFSGYLIKPSLE</sequence>
<dbReference type="AlphaFoldDB" id="A0A6J0T7P8"/>
<evidence type="ECO:0000256" key="3">
    <source>
        <dbReference type="ARBA" id="ARBA00022729"/>
    </source>
</evidence>
<gene>
    <name evidence="8" type="primary">C1QTNF6</name>
</gene>
<evidence type="ECO:0000259" key="6">
    <source>
        <dbReference type="PROSITE" id="PS50871"/>
    </source>
</evidence>
<dbReference type="GO" id="GO:0005581">
    <property type="term" value="C:collagen trimer"/>
    <property type="evidence" value="ECO:0007669"/>
    <property type="project" value="UniProtKB-KW"/>
</dbReference>
<name>A0A6J0T7P8_9SAUR</name>
<feature type="region of interest" description="Disordered" evidence="5">
    <location>
        <begin position="123"/>
        <end position="160"/>
    </location>
</feature>
<proteinExistence type="predicted"/>
<dbReference type="RefSeq" id="XP_020643398.2">
    <property type="nucleotide sequence ID" value="XM_020787739.2"/>
</dbReference>
<dbReference type="GeneID" id="110075978"/>
<dbReference type="PROSITE" id="PS50871">
    <property type="entry name" value="C1Q"/>
    <property type="match status" value="1"/>
</dbReference>
<keyword evidence="3" id="KW-0732">Signal</keyword>
<evidence type="ECO:0000256" key="5">
    <source>
        <dbReference type="SAM" id="MobiDB-lite"/>
    </source>
</evidence>
<keyword evidence="4" id="KW-0176">Collagen</keyword>
<dbReference type="InterPro" id="IPR008160">
    <property type="entry name" value="Collagen"/>
</dbReference>
<dbReference type="Gene3D" id="2.60.120.40">
    <property type="match status" value="1"/>
</dbReference>
<keyword evidence="7" id="KW-1185">Reference proteome</keyword>
<dbReference type="SMART" id="SM00110">
    <property type="entry name" value="C1Q"/>
    <property type="match status" value="1"/>
</dbReference>
<dbReference type="Pfam" id="PF00386">
    <property type="entry name" value="C1q"/>
    <property type="match status" value="1"/>
</dbReference>